<reference evidence="15" key="1">
    <citation type="submission" date="2012-12" db="EMBL/GenBank/DDBJ databases">
        <authorList>
            <person name="Hellsten U."/>
            <person name="Grimwood J."/>
            <person name="Chapman J.A."/>
            <person name="Shapiro H."/>
            <person name="Aerts A."/>
            <person name="Otillar R.P."/>
            <person name="Terry A.Y."/>
            <person name="Boore J.L."/>
            <person name="Simakov O."/>
            <person name="Marletaz F."/>
            <person name="Cho S.-J."/>
            <person name="Edsinger-Gonzales E."/>
            <person name="Havlak P."/>
            <person name="Kuo D.-H."/>
            <person name="Larsson T."/>
            <person name="Lv J."/>
            <person name="Arendt D."/>
            <person name="Savage R."/>
            <person name="Osoegawa K."/>
            <person name="de Jong P."/>
            <person name="Lindberg D.R."/>
            <person name="Seaver E.C."/>
            <person name="Weisblat D.A."/>
            <person name="Putnam N.H."/>
            <person name="Grigoriev I.V."/>
            <person name="Rokhsar D.S."/>
        </authorList>
    </citation>
    <scope>NUCLEOTIDE SEQUENCE</scope>
    <source>
        <strain evidence="15">I ESC-2004</strain>
    </source>
</reference>
<dbReference type="AlphaFoldDB" id="R7UN86"/>
<evidence type="ECO:0000256" key="1">
    <source>
        <dbReference type="ARBA" id="ARBA00004141"/>
    </source>
</evidence>
<sequence length="548" mass="61992">MTSWNGAVGETTKTSLKLTSIKGVPRVFKVESSFLVALWIFFIFGYFCIAVYLVENQKLNYYEYPTVIDYDEKIPDDEMMNTTTVFPALLLCNLKPVHIEDNATVIGLMDYLAEVSVNMTRYRRQNVGGMSKGKERKVDAVFSQLYKTQGFLEFIGWERALQYGQTFEQFVVSCLLTSNLGNNVYPCSQVAIISTVTSPHFFNCYTIKLNSDAIKELSPLKFSVILHMGDADDYVHTSFSQVSNDLQSSGVIIQPFTDTIDTQTKGLGLRPGTLSSVHFTMAQRIRRGRPYDQCDVAADEPLYKYITGEPVPYSTKRCTSACIQTVVSEECKCLRSDIHAVHRLEELELPFCGAPRQTFDERIASVLCSLDAPTSIADECNSKCRTQCESMSVISQVSSSKWPRHSQKLGFYKTAIVGRSFENEYPEFKKLNDELTSENVPEVLEELRQLDRIEKNFLKVETIMTDPTIRVTTTKAKISYSDLISSIASFMNMFSGITLIVVVEFFDYIIHLIYAAMGKRNHDEEGTVAKRPEVVLATNYEAEFSVRL</sequence>
<dbReference type="GO" id="GO:0005886">
    <property type="term" value="C:plasma membrane"/>
    <property type="evidence" value="ECO:0007669"/>
    <property type="project" value="TreeGrafter"/>
</dbReference>
<keyword evidence="8 12" id="KW-0472">Membrane</keyword>
<keyword evidence="7 11" id="KW-0406">Ion transport</keyword>
<dbReference type="PRINTS" id="PR01078">
    <property type="entry name" value="AMINACHANNEL"/>
</dbReference>
<dbReference type="Proteomes" id="UP000014760">
    <property type="component" value="Unassembled WGS sequence"/>
</dbReference>
<evidence type="ECO:0000256" key="8">
    <source>
        <dbReference type="ARBA" id="ARBA00023136"/>
    </source>
</evidence>
<dbReference type="OMA" id="SHYIRND"/>
<feature type="transmembrane region" description="Helical" evidence="12">
    <location>
        <begin position="34"/>
        <end position="54"/>
    </location>
</feature>
<keyword evidence="3 11" id="KW-0894">Sodium channel</keyword>
<dbReference type="OrthoDB" id="6262926at2759"/>
<evidence type="ECO:0000313" key="13">
    <source>
        <dbReference type="EMBL" id="ELU07675.1"/>
    </source>
</evidence>
<dbReference type="PANTHER" id="PTHR11690:SF248">
    <property type="entry name" value="PICKPOCKET 17, ISOFORM A"/>
    <property type="match status" value="1"/>
</dbReference>
<keyword evidence="4 11" id="KW-0812">Transmembrane</keyword>
<evidence type="ECO:0000313" key="15">
    <source>
        <dbReference type="Proteomes" id="UP000014760"/>
    </source>
</evidence>
<protein>
    <submittedName>
        <fullName evidence="13 14">Uncharacterized protein</fullName>
    </submittedName>
</protein>
<keyword evidence="6" id="KW-0915">Sodium</keyword>
<evidence type="ECO:0000313" key="14">
    <source>
        <dbReference type="EnsemblMetazoa" id="CapteP189042"/>
    </source>
</evidence>
<proteinExistence type="inferred from homology"/>
<keyword evidence="5 12" id="KW-1133">Transmembrane helix</keyword>
<evidence type="ECO:0000256" key="4">
    <source>
        <dbReference type="ARBA" id="ARBA00022692"/>
    </source>
</evidence>
<dbReference type="PANTHER" id="PTHR11690">
    <property type="entry name" value="AMILORIDE-SENSITIVE SODIUM CHANNEL-RELATED"/>
    <property type="match status" value="1"/>
</dbReference>
<reference evidence="14" key="3">
    <citation type="submission" date="2015-06" db="UniProtKB">
        <authorList>
            <consortium name="EnsemblMetazoa"/>
        </authorList>
    </citation>
    <scope>IDENTIFICATION</scope>
</reference>
<gene>
    <name evidence="13" type="ORF">CAPTEDRAFT_189042</name>
</gene>
<evidence type="ECO:0000256" key="7">
    <source>
        <dbReference type="ARBA" id="ARBA00023065"/>
    </source>
</evidence>
<dbReference type="EnsemblMetazoa" id="CapteT189042">
    <property type="protein sequence ID" value="CapteP189042"/>
    <property type="gene ID" value="CapteG189042"/>
</dbReference>
<dbReference type="EMBL" id="KB299669">
    <property type="protein sequence ID" value="ELU07675.1"/>
    <property type="molecule type" value="Genomic_DNA"/>
</dbReference>
<evidence type="ECO:0000256" key="6">
    <source>
        <dbReference type="ARBA" id="ARBA00023053"/>
    </source>
</evidence>
<comment type="similarity">
    <text evidence="11">Belongs to the amiloride-sensitive sodium channel (TC 1.A.6) family.</text>
</comment>
<dbReference type="Pfam" id="PF00858">
    <property type="entry name" value="ASC"/>
    <property type="match status" value="1"/>
</dbReference>
<dbReference type="GO" id="GO:0015280">
    <property type="term" value="F:ligand-gated sodium channel activity"/>
    <property type="evidence" value="ECO:0007669"/>
    <property type="project" value="TreeGrafter"/>
</dbReference>
<dbReference type="HOGENOM" id="CLU_020415_2_0_1"/>
<organism evidence="13">
    <name type="scientific">Capitella teleta</name>
    <name type="common">Polychaete worm</name>
    <dbReference type="NCBI Taxonomy" id="283909"/>
    <lineage>
        <taxon>Eukaryota</taxon>
        <taxon>Metazoa</taxon>
        <taxon>Spiralia</taxon>
        <taxon>Lophotrochozoa</taxon>
        <taxon>Annelida</taxon>
        <taxon>Polychaeta</taxon>
        <taxon>Sedentaria</taxon>
        <taxon>Scolecida</taxon>
        <taxon>Capitellidae</taxon>
        <taxon>Capitella</taxon>
    </lineage>
</organism>
<keyword evidence="15" id="KW-1185">Reference proteome</keyword>
<name>R7UN86_CAPTE</name>
<dbReference type="Gene3D" id="1.10.287.770">
    <property type="entry name" value="YojJ-like"/>
    <property type="match status" value="1"/>
</dbReference>
<evidence type="ECO:0000256" key="5">
    <source>
        <dbReference type="ARBA" id="ARBA00022989"/>
    </source>
</evidence>
<evidence type="ECO:0000256" key="2">
    <source>
        <dbReference type="ARBA" id="ARBA00022448"/>
    </source>
</evidence>
<reference evidence="13 15" key="2">
    <citation type="journal article" date="2013" name="Nature">
        <title>Insights into bilaterian evolution from three spiralian genomes.</title>
        <authorList>
            <person name="Simakov O."/>
            <person name="Marletaz F."/>
            <person name="Cho S.J."/>
            <person name="Edsinger-Gonzales E."/>
            <person name="Havlak P."/>
            <person name="Hellsten U."/>
            <person name="Kuo D.H."/>
            <person name="Larsson T."/>
            <person name="Lv J."/>
            <person name="Arendt D."/>
            <person name="Savage R."/>
            <person name="Osoegawa K."/>
            <person name="de Jong P."/>
            <person name="Grimwood J."/>
            <person name="Chapman J.A."/>
            <person name="Shapiro H."/>
            <person name="Aerts A."/>
            <person name="Otillar R.P."/>
            <person name="Terry A.Y."/>
            <person name="Boore J.L."/>
            <person name="Grigoriev I.V."/>
            <person name="Lindberg D.R."/>
            <person name="Seaver E.C."/>
            <person name="Weisblat D.A."/>
            <person name="Putnam N.H."/>
            <person name="Rokhsar D.S."/>
        </authorList>
    </citation>
    <scope>NUCLEOTIDE SEQUENCE</scope>
    <source>
        <strain evidence="13 15">I ESC-2004</strain>
    </source>
</reference>
<evidence type="ECO:0000256" key="12">
    <source>
        <dbReference type="SAM" id="Phobius"/>
    </source>
</evidence>
<accession>R7UN86</accession>
<feature type="transmembrane region" description="Helical" evidence="12">
    <location>
        <begin position="487"/>
        <end position="510"/>
    </location>
</feature>
<keyword evidence="10 11" id="KW-0407">Ion channel</keyword>
<comment type="subcellular location">
    <subcellularLocation>
        <location evidence="1">Membrane</location>
        <topology evidence="1">Multi-pass membrane protein</topology>
    </subcellularLocation>
</comment>
<dbReference type="InterPro" id="IPR001873">
    <property type="entry name" value="ENaC"/>
</dbReference>
<keyword evidence="2 11" id="KW-0813">Transport</keyword>
<evidence type="ECO:0000256" key="3">
    <source>
        <dbReference type="ARBA" id="ARBA00022461"/>
    </source>
</evidence>
<dbReference type="EMBL" id="AMQN01006973">
    <property type="status" value="NOT_ANNOTATED_CDS"/>
    <property type="molecule type" value="Genomic_DNA"/>
</dbReference>
<evidence type="ECO:0000256" key="11">
    <source>
        <dbReference type="RuleBase" id="RU000679"/>
    </source>
</evidence>
<keyword evidence="9 11" id="KW-0739">Sodium transport</keyword>
<evidence type="ECO:0000256" key="10">
    <source>
        <dbReference type="ARBA" id="ARBA00023303"/>
    </source>
</evidence>
<evidence type="ECO:0000256" key="9">
    <source>
        <dbReference type="ARBA" id="ARBA00023201"/>
    </source>
</evidence>